<dbReference type="InterPro" id="IPR008794">
    <property type="entry name" value="Pro_racemase_fam"/>
</dbReference>
<evidence type="ECO:0000313" key="2">
    <source>
        <dbReference type="EMBL" id="NKQ57718.1"/>
    </source>
</evidence>
<dbReference type="SUPFAM" id="SSF54506">
    <property type="entry name" value="Diaminopimelate epimerase-like"/>
    <property type="match status" value="1"/>
</dbReference>
<dbReference type="Gene3D" id="3.10.310.10">
    <property type="entry name" value="Diaminopimelate Epimerase, Chain A, domain 1"/>
    <property type="match status" value="1"/>
</dbReference>
<proteinExistence type="inferred from homology"/>
<comment type="caution">
    <text evidence="2">The sequence shown here is derived from an EMBL/GenBank/DDBJ whole genome shotgun (WGS) entry which is preliminary data.</text>
</comment>
<name>A0ABX1JD51_9PSEU</name>
<accession>A0ABX1JD51</accession>
<organism evidence="2 3">
    <name type="scientific">Amycolatopsis acididurans</name>
    <dbReference type="NCBI Taxonomy" id="2724524"/>
    <lineage>
        <taxon>Bacteria</taxon>
        <taxon>Bacillati</taxon>
        <taxon>Actinomycetota</taxon>
        <taxon>Actinomycetes</taxon>
        <taxon>Pseudonocardiales</taxon>
        <taxon>Pseudonocardiaceae</taxon>
        <taxon>Amycolatopsis</taxon>
    </lineage>
</organism>
<comment type="similarity">
    <text evidence="1">Belongs to the proline racemase family.</text>
</comment>
<gene>
    <name evidence="2" type="ORF">HFP15_33140</name>
</gene>
<keyword evidence="3" id="KW-1185">Reference proteome</keyword>
<feature type="non-terminal residue" evidence="2">
    <location>
        <position position="1"/>
    </location>
</feature>
<dbReference type="EMBL" id="JAAXLS010000040">
    <property type="protein sequence ID" value="NKQ57718.1"/>
    <property type="molecule type" value="Genomic_DNA"/>
</dbReference>
<dbReference type="Proteomes" id="UP000715441">
    <property type="component" value="Unassembled WGS sequence"/>
</dbReference>
<reference evidence="2 3" key="1">
    <citation type="submission" date="2020-04" db="EMBL/GenBank/DDBJ databases">
        <title>Novel species.</title>
        <authorList>
            <person name="Teo W.F.A."/>
            <person name="Lipun K."/>
            <person name="Srisuk N."/>
            <person name="Duangmal K."/>
        </authorList>
    </citation>
    <scope>NUCLEOTIDE SEQUENCE [LARGE SCALE GENOMIC DNA]</scope>
    <source>
        <strain evidence="2 3">K13G38</strain>
    </source>
</reference>
<dbReference type="RefSeq" id="WP_168520851.1">
    <property type="nucleotide sequence ID" value="NZ_JAAXLS010000040.1"/>
</dbReference>
<evidence type="ECO:0000313" key="3">
    <source>
        <dbReference type="Proteomes" id="UP000715441"/>
    </source>
</evidence>
<dbReference type="Pfam" id="PF05544">
    <property type="entry name" value="Pro_racemase"/>
    <property type="match status" value="1"/>
</dbReference>
<protein>
    <submittedName>
        <fullName evidence="2">Proline racemase family protein</fullName>
    </submittedName>
</protein>
<sequence>GDTTAVIPTIRGRAFITATTTFHLDPDDPYPHGFGVGYATDAARRGRNGKDRA</sequence>
<evidence type="ECO:0000256" key="1">
    <source>
        <dbReference type="ARBA" id="ARBA00007529"/>
    </source>
</evidence>